<accession>A0A9X0C8D9</accession>
<dbReference type="OrthoDB" id="2117718at2759"/>
<dbReference type="EMBL" id="JAPWDS010000002">
    <property type="protein sequence ID" value="KAJ5512837.1"/>
    <property type="molecule type" value="Genomic_DNA"/>
</dbReference>
<dbReference type="AlphaFoldDB" id="A0A9X0C8D9"/>
<proteinExistence type="predicted"/>
<keyword evidence="2" id="KW-1185">Reference proteome</keyword>
<name>A0A9X0C8D9_9EURO</name>
<dbReference type="Proteomes" id="UP001149954">
    <property type="component" value="Unassembled WGS sequence"/>
</dbReference>
<sequence>MKKPINHFHSICFPPSGGRFSHPAEIDLEARSALLKKYHQELENCSPPETWIGNSHQKSAPYPILGNEAHQRQLAELSEALVLAITDIVERWWSDVGARFPERMPIEPVEEQLLQWMEQQEEHVLRPFRRHQGSWRPDFLLESSDDPEQIENYRICEINARFCMHGFLFTAFGQQALLNMGVEEYGIKGATDPQKIITGLKTLFDSSIPLHLVKGEEYGFDIHMFVPYAHRYLGMDVKVISPESLRLVPAPAPGGYKLYCLSGASTKQPTILNDAGERLEEVFQLGLELYQRELFAMSFEMLQQISLRCFNDLRTVFLVHDKRMLGLVLEELDSLVARNVLSSRQAGILNRGLVHTIIPGSDRLKHFTSSCQKDSCIKDGYLVKPVRSGKGSGILFGDEVIQEDWVSILQAMRDPRLKQGKTTYVVQKLIEQRKYDVLLEEEAGVGKFPLIGTCHITNGALLGLGLWRSGPGRICALSRGGSWLCSVIQQ</sequence>
<organism evidence="1 2">
    <name type="scientific">Penicillium fimorum</name>
    <dbReference type="NCBI Taxonomy" id="1882269"/>
    <lineage>
        <taxon>Eukaryota</taxon>
        <taxon>Fungi</taxon>
        <taxon>Dikarya</taxon>
        <taxon>Ascomycota</taxon>
        <taxon>Pezizomycotina</taxon>
        <taxon>Eurotiomycetes</taxon>
        <taxon>Eurotiomycetidae</taxon>
        <taxon>Eurotiales</taxon>
        <taxon>Aspergillaceae</taxon>
        <taxon>Penicillium</taxon>
    </lineage>
</organism>
<evidence type="ECO:0000313" key="2">
    <source>
        <dbReference type="Proteomes" id="UP001149954"/>
    </source>
</evidence>
<gene>
    <name evidence="1" type="ORF">N7463_002389</name>
</gene>
<reference evidence="1" key="1">
    <citation type="submission" date="2022-12" db="EMBL/GenBank/DDBJ databases">
        <authorList>
            <person name="Petersen C."/>
        </authorList>
    </citation>
    <scope>NUCLEOTIDE SEQUENCE</scope>
    <source>
        <strain evidence="1">IBT 29495</strain>
    </source>
</reference>
<reference evidence="1" key="2">
    <citation type="journal article" date="2023" name="IMA Fungus">
        <title>Comparative genomic study of the Penicillium genus elucidates a diverse pangenome and 15 lateral gene transfer events.</title>
        <authorList>
            <person name="Petersen C."/>
            <person name="Sorensen T."/>
            <person name="Nielsen M.R."/>
            <person name="Sondergaard T.E."/>
            <person name="Sorensen J.L."/>
            <person name="Fitzpatrick D.A."/>
            <person name="Frisvad J.C."/>
            <person name="Nielsen K.L."/>
        </authorList>
    </citation>
    <scope>NUCLEOTIDE SEQUENCE</scope>
    <source>
        <strain evidence="1">IBT 29495</strain>
    </source>
</reference>
<comment type="caution">
    <text evidence="1">The sequence shown here is derived from an EMBL/GenBank/DDBJ whole genome shotgun (WGS) entry which is preliminary data.</text>
</comment>
<dbReference type="SUPFAM" id="SSF56059">
    <property type="entry name" value="Glutathione synthetase ATP-binding domain-like"/>
    <property type="match status" value="1"/>
</dbReference>
<evidence type="ECO:0000313" key="1">
    <source>
        <dbReference type="EMBL" id="KAJ5512837.1"/>
    </source>
</evidence>
<protein>
    <submittedName>
        <fullName evidence="1">Uncharacterized protein</fullName>
    </submittedName>
</protein>